<protein>
    <submittedName>
        <fullName evidence="1">Uncharacterized protein</fullName>
    </submittedName>
</protein>
<dbReference type="AlphaFoldDB" id="A0A078AAM5"/>
<name>A0A078AAM5_STYLE</name>
<dbReference type="InParanoid" id="A0A078AAM5"/>
<evidence type="ECO:0000313" key="1">
    <source>
        <dbReference type="EMBL" id="CDW77848.1"/>
    </source>
</evidence>
<accession>A0A078AAM5</accession>
<organism evidence="1 2">
    <name type="scientific">Stylonychia lemnae</name>
    <name type="common">Ciliate</name>
    <dbReference type="NCBI Taxonomy" id="5949"/>
    <lineage>
        <taxon>Eukaryota</taxon>
        <taxon>Sar</taxon>
        <taxon>Alveolata</taxon>
        <taxon>Ciliophora</taxon>
        <taxon>Intramacronucleata</taxon>
        <taxon>Spirotrichea</taxon>
        <taxon>Stichotrichia</taxon>
        <taxon>Sporadotrichida</taxon>
        <taxon>Oxytrichidae</taxon>
        <taxon>Stylonychinae</taxon>
        <taxon>Stylonychia</taxon>
    </lineage>
</organism>
<evidence type="ECO:0000313" key="2">
    <source>
        <dbReference type="Proteomes" id="UP000039865"/>
    </source>
</evidence>
<dbReference type="EMBL" id="CCKQ01006524">
    <property type="protein sequence ID" value="CDW77848.1"/>
    <property type="molecule type" value="Genomic_DNA"/>
</dbReference>
<proteinExistence type="predicted"/>
<sequence length="463" mass="55180">MQSKKQKVPNSVLFDILTYLDYKDLFCKGMNTLCKSISYSEYFTEYIYSTMVMRKLGIIEDIQFEIDYYRSVMDIKEQISIDQVQLNYRRREKQVYLDYFRNYPRKKSKIQYLFGYQSIGGLEEQSFEHPEDRIGGIIHLFVDSDEVYCSSDKCDPCITSGIFFEEPKVDFDEWEYFIQVFDRINEISKAIGYKVLDQNDNENQEQHNQRLLNMARRCNFIDFRLKRRLIDGIKENIITNSRFALPLAALIRELIFKSTKNLPTKNAQELIQLDIKFHKILSANQLYSFHRMYIVNKGPFTCPARSFFVFTHNQDNIDLKNHPLVQYLKDVKTKDQLIQKLVNSKADQAMIKTLLPNHFEITGRQYDLVEFGHSFYYDKFQEKQAVDSLRELDDYRLRLCAFADLKECQKQWIPFSQFFSGRYVSVMFTDRVINEDTDEYLNYDVQTIYFDGLIIPSLLNFQL</sequence>
<dbReference type="Proteomes" id="UP000039865">
    <property type="component" value="Unassembled WGS sequence"/>
</dbReference>
<keyword evidence="2" id="KW-1185">Reference proteome</keyword>
<reference evidence="1 2" key="1">
    <citation type="submission" date="2014-06" db="EMBL/GenBank/DDBJ databases">
        <authorList>
            <person name="Swart Estienne"/>
        </authorList>
    </citation>
    <scope>NUCLEOTIDE SEQUENCE [LARGE SCALE GENOMIC DNA]</scope>
    <source>
        <strain evidence="1 2">130c</strain>
    </source>
</reference>
<gene>
    <name evidence="1" type="primary">Contig12796.g645</name>
    <name evidence="1" type="ORF">STYLEM_6814</name>
</gene>